<dbReference type="EMBL" id="HBUF01570862">
    <property type="protein sequence ID" value="CAG6766455.1"/>
    <property type="molecule type" value="Transcribed_RNA"/>
</dbReference>
<evidence type="ECO:0000256" key="2">
    <source>
        <dbReference type="SAM" id="Phobius"/>
    </source>
</evidence>
<name>A0A8D9EWB6_9HEMI</name>
<feature type="transmembrane region" description="Helical" evidence="2">
    <location>
        <begin position="108"/>
        <end position="135"/>
    </location>
</feature>
<evidence type="ECO:0000256" key="1">
    <source>
        <dbReference type="SAM" id="MobiDB-lite"/>
    </source>
</evidence>
<protein>
    <submittedName>
        <fullName evidence="3">Uncharacterized protein</fullName>
    </submittedName>
</protein>
<sequence>MSDESGRRGNSGKPRKNNYKFPSDPRVIPHFYITHSGDKKMKSASVPFSSTCFKIKSNFQHQLGRSPSQYHFLPRVSKRNLISSINSVVSVPFSPPCFKMKSNFHLKIVFCLFMPGPVFTILYYFTLLGSSFWVLGT</sequence>
<keyword evidence="2" id="KW-0472">Membrane</keyword>
<organism evidence="3">
    <name type="scientific">Cacopsylla melanoneura</name>
    <dbReference type="NCBI Taxonomy" id="428564"/>
    <lineage>
        <taxon>Eukaryota</taxon>
        <taxon>Metazoa</taxon>
        <taxon>Ecdysozoa</taxon>
        <taxon>Arthropoda</taxon>
        <taxon>Hexapoda</taxon>
        <taxon>Insecta</taxon>
        <taxon>Pterygota</taxon>
        <taxon>Neoptera</taxon>
        <taxon>Paraneoptera</taxon>
        <taxon>Hemiptera</taxon>
        <taxon>Sternorrhyncha</taxon>
        <taxon>Psylloidea</taxon>
        <taxon>Psyllidae</taxon>
        <taxon>Psyllinae</taxon>
        <taxon>Cacopsylla</taxon>
    </lineage>
</organism>
<evidence type="ECO:0000313" key="3">
    <source>
        <dbReference type="EMBL" id="CAG6766455.1"/>
    </source>
</evidence>
<keyword evidence="2" id="KW-0812">Transmembrane</keyword>
<accession>A0A8D9EWB6</accession>
<keyword evidence="2" id="KW-1133">Transmembrane helix</keyword>
<proteinExistence type="predicted"/>
<dbReference type="AlphaFoldDB" id="A0A8D9EWB6"/>
<reference evidence="3" key="1">
    <citation type="submission" date="2021-05" db="EMBL/GenBank/DDBJ databases">
        <authorList>
            <person name="Alioto T."/>
            <person name="Alioto T."/>
            <person name="Gomez Garrido J."/>
        </authorList>
    </citation>
    <scope>NUCLEOTIDE SEQUENCE</scope>
</reference>
<feature type="region of interest" description="Disordered" evidence="1">
    <location>
        <begin position="1"/>
        <end position="22"/>
    </location>
</feature>